<evidence type="ECO:0000256" key="1">
    <source>
        <dbReference type="SAM" id="Phobius"/>
    </source>
</evidence>
<accession>I3EES1</accession>
<sequence>MEETLFTFVIMILTTTITYTHLKRCMGVKRQQRPYYKRQRPSPLFNHRAYLNECIKLA</sequence>
<dbReference type="HOGENOM" id="CLU_2979630_0_0_1"/>
<feature type="transmembrane region" description="Helical" evidence="1">
    <location>
        <begin position="6"/>
        <end position="22"/>
    </location>
</feature>
<keyword evidence="1" id="KW-0472">Membrane</keyword>
<dbReference type="VEuPathDB" id="MicrosporidiaDB:NEQG_02265"/>
<keyword evidence="1" id="KW-0812">Transmembrane</keyword>
<reference evidence="2" key="1">
    <citation type="submission" date="2011-01" db="EMBL/GenBank/DDBJ databases">
        <title>The Genome Sequence of Nematocida parisii strain ERTm3.</title>
        <authorList>
            <consortium name="The Broad Institute Genome Sequencing Platform"/>
            <consortium name="The Broad Institute Genome Sequencing Center for Infectious Disease"/>
            <person name="Cuomo C."/>
            <person name="Troemel E."/>
            <person name="Young S.K."/>
            <person name="Zeng Q."/>
            <person name="Gargeya S."/>
            <person name="Fitzgerald M."/>
            <person name="Haas B."/>
            <person name="Abouelleil A."/>
            <person name="Alvarado L."/>
            <person name="Arachchi H.M."/>
            <person name="Berlin A."/>
            <person name="Chapman S.B."/>
            <person name="Gearin G."/>
            <person name="Goldberg J."/>
            <person name="Griggs A."/>
            <person name="Gujja S."/>
            <person name="Hansen M."/>
            <person name="Heiman D."/>
            <person name="Howarth C."/>
            <person name="Larimer J."/>
            <person name="Lui A."/>
            <person name="MacDonald P.J.P."/>
            <person name="McCowen C."/>
            <person name="Montmayeur A."/>
            <person name="Murphy C."/>
            <person name="Neiman D."/>
            <person name="Pearson M."/>
            <person name="Priest M."/>
            <person name="Roberts A."/>
            <person name="Saif S."/>
            <person name="Shea T."/>
            <person name="Sisk P."/>
            <person name="Stolte C."/>
            <person name="Sykes S."/>
            <person name="Wortman J."/>
            <person name="Nusbaum C."/>
            <person name="Birren B."/>
        </authorList>
    </citation>
    <scope>NUCLEOTIDE SEQUENCE</scope>
    <source>
        <strain evidence="2">ERTm3</strain>
    </source>
</reference>
<evidence type="ECO:0000313" key="3">
    <source>
        <dbReference type="Proteomes" id="UP000002872"/>
    </source>
</evidence>
<name>I3EES1_NEMP3</name>
<dbReference type="EMBL" id="GL870881">
    <property type="protein sequence ID" value="EIJ87718.1"/>
    <property type="molecule type" value="Genomic_DNA"/>
</dbReference>
<organism evidence="2 3">
    <name type="scientific">Nematocida parisii (strain ERTm3)</name>
    <name type="common">Nematode killer fungus</name>
    <dbReference type="NCBI Taxonomy" id="935791"/>
    <lineage>
        <taxon>Eukaryota</taxon>
        <taxon>Fungi</taxon>
        <taxon>Fungi incertae sedis</taxon>
        <taxon>Microsporidia</taxon>
        <taxon>Nematocida</taxon>
    </lineage>
</organism>
<gene>
    <name evidence="2" type="ORF">NEQG_02265</name>
</gene>
<dbReference type="InParanoid" id="I3EES1"/>
<keyword evidence="3" id="KW-1185">Reference proteome</keyword>
<dbReference type="AlphaFoldDB" id="I3EES1"/>
<dbReference type="Proteomes" id="UP000002872">
    <property type="component" value="Unassembled WGS sequence"/>
</dbReference>
<proteinExistence type="predicted"/>
<protein>
    <submittedName>
        <fullName evidence="2">Uncharacterized protein</fullName>
    </submittedName>
</protein>
<keyword evidence="1" id="KW-1133">Transmembrane helix</keyword>
<evidence type="ECO:0000313" key="2">
    <source>
        <dbReference type="EMBL" id="EIJ87718.1"/>
    </source>
</evidence>